<dbReference type="EMBL" id="JAUHGG010000003">
    <property type="protein sequence ID" value="MDS1820965.1"/>
    <property type="molecule type" value="Genomic_DNA"/>
</dbReference>
<evidence type="ECO:0000313" key="3">
    <source>
        <dbReference type="Proteomes" id="UP001253193"/>
    </source>
</evidence>
<accession>A0AAW8Q113</accession>
<sequence>MKVKKLIIGVLLATSTTAFASYRDALTDNFDGVRIYHEDSAKVFGYAVEKGESIGGYFSFNVKENALKIGESKYIFDGSKFEKNMDNREGGFKENVVPYFAKRYGHKYSDGDNGKAYVFLDYSCQFSRAFVNRGELEKLKNRGKEVWLMPMSRDATTEGILNYSALTCSDSNPETKVSRFLDWMSKGKASVNKSELKAAKCYYWLDLKPYYGLVKELGFDGVPAVVEVN</sequence>
<comment type="caution">
    <text evidence="2">The sequence shown here is derived from an EMBL/GenBank/DDBJ whole genome shotgun (WGS) entry which is preliminary data.</text>
</comment>
<dbReference type="AlphaFoldDB" id="A0AAW8Q113"/>
<dbReference type="RefSeq" id="WP_311019751.1">
    <property type="nucleotide sequence ID" value="NZ_JAUHGG010000003.1"/>
</dbReference>
<reference evidence="2" key="1">
    <citation type="submission" date="2023-06" db="EMBL/GenBank/DDBJ databases">
        <title>Genomic Diversity of Vibrio spp. and Metagenomic Analysis of Pathogens in Florida Gulf Coastal Waters Following Hurricane Ian.</title>
        <authorList>
            <person name="Brumfield K.D."/>
        </authorList>
    </citation>
    <scope>NUCLEOTIDE SEQUENCE</scope>
    <source>
        <strain evidence="2">WBS2B-138</strain>
    </source>
</reference>
<dbReference type="Proteomes" id="UP001253193">
    <property type="component" value="Unassembled WGS sequence"/>
</dbReference>
<protein>
    <submittedName>
        <fullName evidence="2">Uncharacterized protein</fullName>
    </submittedName>
</protein>
<proteinExistence type="predicted"/>
<evidence type="ECO:0000256" key="1">
    <source>
        <dbReference type="SAM" id="SignalP"/>
    </source>
</evidence>
<keyword evidence="1" id="KW-0732">Signal</keyword>
<evidence type="ECO:0000313" key="2">
    <source>
        <dbReference type="EMBL" id="MDS1820965.1"/>
    </source>
</evidence>
<organism evidence="2 3">
    <name type="scientific">Vibrio parahaemolyticus</name>
    <dbReference type="NCBI Taxonomy" id="670"/>
    <lineage>
        <taxon>Bacteria</taxon>
        <taxon>Pseudomonadati</taxon>
        <taxon>Pseudomonadota</taxon>
        <taxon>Gammaproteobacteria</taxon>
        <taxon>Vibrionales</taxon>
        <taxon>Vibrionaceae</taxon>
        <taxon>Vibrio</taxon>
    </lineage>
</organism>
<feature type="chain" id="PRO_5044004202" evidence="1">
    <location>
        <begin position="21"/>
        <end position="229"/>
    </location>
</feature>
<feature type="signal peptide" evidence="1">
    <location>
        <begin position="1"/>
        <end position="20"/>
    </location>
</feature>
<name>A0AAW8Q113_VIBPH</name>
<gene>
    <name evidence="2" type="ORF">QX249_09875</name>
</gene>